<dbReference type="CDD" id="cd16833">
    <property type="entry name" value="YfiH"/>
    <property type="match status" value="1"/>
</dbReference>
<dbReference type="InterPro" id="IPR011324">
    <property type="entry name" value="Cytotoxic_necrot_fac-like_cat"/>
</dbReference>
<dbReference type="NCBIfam" id="TIGR00726">
    <property type="entry name" value="peptidoglycan editing factor PgeF"/>
    <property type="match status" value="1"/>
</dbReference>
<dbReference type="Proteomes" id="UP000248806">
    <property type="component" value="Unassembled WGS sequence"/>
</dbReference>
<dbReference type="InterPro" id="IPR038371">
    <property type="entry name" value="Cu_polyphenol_OxRdtase_sf"/>
</dbReference>
<evidence type="ECO:0000256" key="10">
    <source>
        <dbReference type="ARBA" id="ARBA00049893"/>
    </source>
</evidence>
<protein>
    <recommendedName>
        <fullName evidence="11">Purine nucleoside phosphorylase</fullName>
    </recommendedName>
</protein>
<dbReference type="SUPFAM" id="SSF64438">
    <property type="entry name" value="CNF1/YfiH-like putative cysteine hydrolases"/>
    <property type="match status" value="1"/>
</dbReference>
<dbReference type="EMBL" id="QKUF01000001">
    <property type="protein sequence ID" value="PZW36823.1"/>
    <property type="molecule type" value="Genomic_DNA"/>
</dbReference>
<comment type="catalytic activity">
    <reaction evidence="8">
        <text>adenosine + H2O + H(+) = inosine + NH4(+)</text>
        <dbReference type="Rhea" id="RHEA:24408"/>
        <dbReference type="ChEBI" id="CHEBI:15377"/>
        <dbReference type="ChEBI" id="CHEBI:15378"/>
        <dbReference type="ChEBI" id="CHEBI:16335"/>
        <dbReference type="ChEBI" id="CHEBI:17596"/>
        <dbReference type="ChEBI" id="CHEBI:28938"/>
        <dbReference type="EC" id="3.5.4.4"/>
    </reaction>
    <physiologicalReaction direction="left-to-right" evidence="8">
        <dbReference type="Rhea" id="RHEA:24409"/>
    </physiologicalReaction>
</comment>
<keyword evidence="6" id="KW-0378">Hydrolase</keyword>
<evidence type="ECO:0000256" key="8">
    <source>
        <dbReference type="ARBA" id="ARBA00047989"/>
    </source>
</evidence>
<comment type="catalytic activity">
    <reaction evidence="9">
        <text>adenosine + phosphate = alpha-D-ribose 1-phosphate + adenine</text>
        <dbReference type="Rhea" id="RHEA:27642"/>
        <dbReference type="ChEBI" id="CHEBI:16335"/>
        <dbReference type="ChEBI" id="CHEBI:16708"/>
        <dbReference type="ChEBI" id="CHEBI:43474"/>
        <dbReference type="ChEBI" id="CHEBI:57720"/>
        <dbReference type="EC" id="2.4.2.1"/>
    </reaction>
    <physiologicalReaction direction="left-to-right" evidence="9">
        <dbReference type="Rhea" id="RHEA:27643"/>
    </physiologicalReaction>
</comment>
<comment type="similarity">
    <text evidence="3 11">Belongs to the purine nucleoside phosphorylase YfiH/LACC1 family.</text>
</comment>
<comment type="caution">
    <text evidence="12">The sequence shown here is derived from an EMBL/GenBank/DDBJ whole genome shotgun (WGS) entry which is preliminary data.</text>
</comment>
<keyword evidence="7" id="KW-0862">Zinc</keyword>
<keyword evidence="4" id="KW-0808">Transferase</keyword>
<organism evidence="12 13">
    <name type="scientific">Thermosporothrix hazakensis</name>
    <dbReference type="NCBI Taxonomy" id="644383"/>
    <lineage>
        <taxon>Bacteria</taxon>
        <taxon>Bacillati</taxon>
        <taxon>Chloroflexota</taxon>
        <taxon>Ktedonobacteria</taxon>
        <taxon>Ktedonobacterales</taxon>
        <taxon>Thermosporotrichaceae</taxon>
        <taxon>Thermosporothrix</taxon>
    </lineage>
</organism>
<comment type="catalytic activity">
    <reaction evidence="1">
        <text>inosine + phosphate = alpha-D-ribose 1-phosphate + hypoxanthine</text>
        <dbReference type="Rhea" id="RHEA:27646"/>
        <dbReference type="ChEBI" id="CHEBI:17368"/>
        <dbReference type="ChEBI" id="CHEBI:17596"/>
        <dbReference type="ChEBI" id="CHEBI:43474"/>
        <dbReference type="ChEBI" id="CHEBI:57720"/>
        <dbReference type="EC" id="2.4.2.1"/>
    </reaction>
    <physiologicalReaction direction="left-to-right" evidence="1">
        <dbReference type="Rhea" id="RHEA:27647"/>
    </physiologicalReaction>
</comment>
<evidence type="ECO:0000256" key="11">
    <source>
        <dbReference type="RuleBase" id="RU361274"/>
    </source>
</evidence>
<evidence type="ECO:0000313" key="13">
    <source>
        <dbReference type="Proteomes" id="UP000248806"/>
    </source>
</evidence>
<dbReference type="Pfam" id="PF02578">
    <property type="entry name" value="Cu-oxidase_4"/>
    <property type="match status" value="1"/>
</dbReference>
<evidence type="ECO:0000256" key="3">
    <source>
        <dbReference type="ARBA" id="ARBA00007353"/>
    </source>
</evidence>
<dbReference type="AlphaFoldDB" id="A0A326UX05"/>
<evidence type="ECO:0000256" key="7">
    <source>
        <dbReference type="ARBA" id="ARBA00022833"/>
    </source>
</evidence>
<dbReference type="Gene3D" id="3.60.140.10">
    <property type="entry name" value="CNF1/YfiH-like putative cysteine hydrolases"/>
    <property type="match status" value="1"/>
</dbReference>
<evidence type="ECO:0000313" key="12">
    <source>
        <dbReference type="EMBL" id="PZW36823.1"/>
    </source>
</evidence>
<comment type="function">
    <text evidence="2">Purine nucleoside enzyme that catalyzes the phosphorolysis of adenosine and inosine nucleosides, yielding D-ribose 1-phosphate and the respective free bases, adenine and hypoxanthine. Also catalyzes the phosphorolysis of S-methyl-5'-thioadenosine into adenine and S-methyl-5-thio-alpha-D-ribose 1-phosphate. Also has adenosine deaminase activity.</text>
</comment>
<reference evidence="12 13" key="1">
    <citation type="submission" date="2018-06" db="EMBL/GenBank/DDBJ databases">
        <title>Genomic Encyclopedia of Archaeal and Bacterial Type Strains, Phase II (KMG-II): from individual species to whole genera.</title>
        <authorList>
            <person name="Goeker M."/>
        </authorList>
    </citation>
    <scope>NUCLEOTIDE SEQUENCE [LARGE SCALE GENOMIC DNA]</scope>
    <source>
        <strain evidence="12 13">ATCC BAA-1881</strain>
    </source>
</reference>
<evidence type="ECO:0000256" key="4">
    <source>
        <dbReference type="ARBA" id="ARBA00022679"/>
    </source>
</evidence>
<accession>A0A326UX05</accession>
<dbReference type="InterPro" id="IPR003730">
    <property type="entry name" value="Cu_polyphenol_OxRdtase"/>
</dbReference>
<dbReference type="RefSeq" id="WP_170142357.1">
    <property type="nucleotide sequence ID" value="NZ_BIFX01000001.1"/>
</dbReference>
<keyword evidence="13" id="KW-1185">Reference proteome</keyword>
<name>A0A326UX05_THEHA</name>
<sequence>MIEQHYQQLRFLQFHHLSAYPELVHGVFTRHGGTSPAPYHSLNTTHSILREKRDAVENVLQNRRLVLEALDIADSPCVTLWQIHGADVHVYEPDAPWRSDWSSASYFQPGWTPETIRKGDAIITQTRGMALTMSFADCTPLLFYDPVQHVIGIAHGGWRGTARGVTLTTIEAMQQRFGSHIEDIHAAIGPTIGECCYEVSEEVRAIFLGRANFDEDPIAERFRPLLREAASFGIVQENGRDSLRLNLQETHRRLLLLAGLRPEHIEAANICTGCNTADFFSHRKENGQTGRFPVTIMLRPA</sequence>
<gene>
    <name evidence="12" type="ORF">EI42_01009</name>
</gene>
<evidence type="ECO:0000256" key="9">
    <source>
        <dbReference type="ARBA" id="ARBA00048968"/>
    </source>
</evidence>
<evidence type="ECO:0000256" key="2">
    <source>
        <dbReference type="ARBA" id="ARBA00003215"/>
    </source>
</evidence>
<evidence type="ECO:0000256" key="6">
    <source>
        <dbReference type="ARBA" id="ARBA00022801"/>
    </source>
</evidence>
<keyword evidence="5" id="KW-0479">Metal-binding</keyword>
<dbReference type="GO" id="GO:0005507">
    <property type="term" value="F:copper ion binding"/>
    <property type="evidence" value="ECO:0007669"/>
    <property type="project" value="TreeGrafter"/>
</dbReference>
<evidence type="ECO:0000256" key="5">
    <source>
        <dbReference type="ARBA" id="ARBA00022723"/>
    </source>
</evidence>
<evidence type="ECO:0000256" key="1">
    <source>
        <dbReference type="ARBA" id="ARBA00000553"/>
    </source>
</evidence>
<dbReference type="GO" id="GO:0016787">
    <property type="term" value="F:hydrolase activity"/>
    <property type="evidence" value="ECO:0007669"/>
    <property type="project" value="UniProtKB-KW"/>
</dbReference>
<dbReference type="GO" id="GO:0017061">
    <property type="term" value="F:S-methyl-5-thioadenosine phosphorylase activity"/>
    <property type="evidence" value="ECO:0007669"/>
    <property type="project" value="UniProtKB-EC"/>
</dbReference>
<proteinExistence type="inferred from homology"/>
<comment type="catalytic activity">
    <reaction evidence="10">
        <text>S-methyl-5'-thioadenosine + phosphate = 5-(methylsulfanyl)-alpha-D-ribose 1-phosphate + adenine</text>
        <dbReference type="Rhea" id="RHEA:11852"/>
        <dbReference type="ChEBI" id="CHEBI:16708"/>
        <dbReference type="ChEBI" id="CHEBI:17509"/>
        <dbReference type="ChEBI" id="CHEBI:43474"/>
        <dbReference type="ChEBI" id="CHEBI:58533"/>
        <dbReference type="EC" id="2.4.2.28"/>
    </reaction>
    <physiologicalReaction direction="left-to-right" evidence="10">
        <dbReference type="Rhea" id="RHEA:11853"/>
    </physiologicalReaction>
</comment>
<dbReference type="PANTHER" id="PTHR30616">
    <property type="entry name" value="UNCHARACTERIZED PROTEIN YFIH"/>
    <property type="match status" value="1"/>
</dbReference>
<dbReference type="PANTHER" id="PTHR30616:SF2">
    <property type="entry name" value="PURINE NUCLEOSIDE PHOSPHORYLASE LACC1"/>
    <property type="match status" value="1"/>
</dbReference>